<comment type="caution">
    <text evidence="2">The sequence shown here is derived from an EMBL/GenBank/DDBJ whole genome shotgun (WGS) entry which is preliminary data.</text>
</comment>
<keyword evidence="1" id="KW-0472">Membrane</keyword>
<dbReference type="OrthoDB" id="3059868at2759"/>
<sequence>MLEVSSCCCVSHFCSSSAGALVFAISIPLSVLWRDLVSGTVELRDPERILHALLGVDRFTLVDGWRISVYVDVDLWKSVLVWFMSERLFPAVFQIDEFIAGAYMRLPSSSLLFYSRSEHYATSENCPCHSSNAHELAQPASLDLDFVPHTLLEQVFRRLHALLPKNAHITLYLTTRTAPTMMKSVFDSSFALAALPFLPSGFFALSRRKNASRRNHDLSARTSLALTASLHHVIENLSSRASPFTLISAEDVSATRSDELRGVEEALQCDRRVRADTIARCGVEGWREAYLRAEWEAALLDVGALRRWKIVIRK</sequence>
<accession>A0A4S4LXY2</accession>
<keyword evidence="3" id="KW-1185">Reference proteome</keyword>
<evidence type="ECO:0000256" key="1">
    <source>
        <dbReference type="SAM" id="Phobius"/>
    </source>
</evidence>
<dbReference type="AlphaFoldDB" id="A0A4S4LXY2"/>
<keyword evidence="1" id="KW-1133">Transmembrane helix</keyword>
<evidence type="ECO:0000313" key="2">
    <source>
        <dbReference type="EMBL" id="THH17524.1"/>
    </source>
</evidence>
<feature type="transmembrane region" description="Helical" evidence="1">
    <location>
        <begin position="185"/>
        <end position="205"/>
    </location>
</feature>
<keyword evidence="1" id="KW-0812">Transmembrane</keyword>
<name>A0A4S4LXY2_9AGAM</name>
<dbReference type="EMBL" id="SGPL01000107">
    <property type="protein sequence ID" value="THH17524.1"/>
    <property type="molecule type" value="Genomic_DNA"/>
</dbReference>
<evidence type="ECO:0000313" key="3">
    <source>
        <dbReference type="Proteomes" id="UP000310158"/>
    </source>
</evidence>
<protein>
    <submittedName>
        <fullName evidence="2">Uncharacterized protein</fullName>
    </submittedName>
</protein>
<reference evidence="2 3" key="1">
    <citation type="submission" date="2019-02" db="EMBL/GenBank/DDBJ databases">
        <title>Genome sequencing of the rare red list fungi Bondarzewia mesenterica.</title>
        <authorList>
            <person name="Buettner E."/>
            <person name="Kellner H."/>
        </authorList>
    </citation>
    <scope>NUCLEOTIDE SEQUENCE [LARGE SCALE GENOMIC DNA]</scope>
    <source>
        <strain evidence="2 3">DSM 108281</strain>
    </source>
</reference>
<gene>
    <name evidence="2" type="ORF">EW146_g3306</name>
</gene>
<proteinExistence type="predicted"/>
<dbReference type="Proteomes" id="UP000310158">
    <property type="component" value="Unassembled WGS sequence"/>
</dbReference>
<organism evidence="2 3">
    <name type="scientific">Bondarzewia mesenterica</name>
    <dbReference type="NCBI Taxonomy" id="1095465"/>
    <lineage>
        <taxon>Eukaryota</taxon>
        <taxon>Fungi</taxon>
        <taxon>Dikarya</taxon>
        <taxon>Basidiomycota</taxon>
        <taxon>Agaricomycotina</taxon>
        <taxon>Agaricomycetes</taxon>
        <taxon>Russulales</taxon>
        <taxon>Bondarzewiaceae</taxon>
        <taxon>Bondarzewia</taxon>
    </lineage>
</organism>